<dbReference type="Proteomes" id="UP001054252">
    <property type="component" value="Unassembled WGS sequence"/>
</dbReference>
<accession>A0AAV5JD62</accession>
<evidence type="ECO:0000313" key="2">
    <source>
        <dbReference type="Proteomes" id="UP001054252"/>
    </source>
</evidence>
<name>A0AAV5JD62_9ROSI</name>
<comment type="caution">
    <text evidence="1">The sequence shown here is derived from an EMBL/GenBank/DDBJ whole genome shotgun (WGS) entry which is preliminary data.</text>
</comment>
<reference evidence="1 2" key="1">
    <citation type="journal article" date="2021" name="Commun. Biol.">
        <title>The genome of Shorea leprosula (Dipterocarpaceae) highlights the ecological relevance of drought in aseasonal tropical rainforests.</title>
        <authorList>
            <person name="Ng K.K.S."/>
            <person name="Kobayashi M.J."/>
            <person name="Fawcett J.A."/>
            <person name="Hatakeyama M."/>
            <person name="Paape T."/>
            <person name="Ng C.H."/>
            <person name="Ang C.C."/>
            <person name="Tnah L.H."/>
            <person name="Lee C.T."/>
            <person name="Nishiyama T."/>
            <person name="Sese J."/>
            <person name="O'Brien M.J."/>
            <person name="Copetti D."/>
            <person name="Mohd Noor M.I."/>
            <person name="Ong R.C."/>
            <person name="Putra M."/>
            <person name="Sireger I.Z."/>
            <person name="Indrioko S."/>
            <person name="Kosugi Y."/>
            <person name="Izuno A."/>
            <person name="Isagi Y."/>
            <person name="Lee S.L."/>
            <person name="Shimizu K.K."/>
        </authorList>
    </citation>
    <scope>NUCLEOTIDE SEQUENCE [LARGE SCALE GENOMIC DNA]</scope>
    <source>
        <strain evidence="1">214</strain>
    </source>
</reference>
<sequence length="143" mass="15964">MAYWPTTVRPAFLLLPDSPLSSSSHQLISLRKLVAKLEFPPSFLFNHKIWGLEFSLSTQKFQICSTLPPLSASAARHEFLGFFRPVSFPSNSRRLPSSPDPICWPEIREPVSCYLLCCPNFLLGIGGDLAVNGTMILLHSCRS</sequence>
<protein>
    <submittedName>
        <fullName evidence="1">Uncharacterized protein</fullName>
    </submittedName>
</protein>
<dbReference type="EMBL" id="BPVZ01000034">
    <property type="protein sequence ID" value="GKV11502.1"/>
    <property type="molecule type" value="Genomic_DNA"/>
</dbReference>
<proteinExistence type="predicted"/>
<dbReference type="AlphaFoldDB" id="A0AAV5JD62"/>
<keyword evidence="2" id="KW-1185">Reference proteome</keyword>
<organism evidence="1 2">
    <name type="scientific">Rubroshorea leprosula</name>
    <dbReference type="NCBI Taxonomy" id="152421"/>
    <lineage>
        <taxon>Eukaryota</taxon>
        <taxon>Viridiplantae</taxon>
        <taxon>Streptophyta</taxon>
        <taxon>Embryophyta</taxon>
        <taxon>Tracheophyta</taxon>
        <taxon>Spermatophyta</taxon>
        <taxon>Magnoliopsida</taxon>
        <taxon>eudicotyledons</taxon>
        <taxon>Gunneridae</taxon>
        <taxon>Pentapetalae</taxon>
        <taxon>rosids</taxon>
        <taxon>malvids</taxon>
        <taxon>Malvales</taxon>
        <taxon>Dipterocarpaceae</taxon>
        <taxon>Rubroshorea</taxon>
    </lineage>
</organism>
<evidence type="ECO:0000313" key="1">
    <source>
        <dbReference type="EMBL" id="GKV11502.1"/>
    </source>
</evidence>
<gene>
    <name evidence="1" type="ORF">SLEP1_g22759</name>
</gene>